<evidence type="ECO:0000256" key="3">
    <source>
        <dbReference type="ARBA" id="ARBA00022679"/>
    </source>
</evidence>
<protein>
    <submittedName>
        <fullName evidence="6">Class I SAM-dependent methyltransferase</fullName>
    </submittedName>
</protein>
<organism evidence="6 7">
    <name type="scientific">Candidatus Acididesulfobacter diazotrophicus</name>
    <dbReference type="NCBI Taxonomy" id="2597226"/>
    <lineage>
        <taxon>Bacteria</taxon>
        <taxon>Deltaproteobacteria</taxon>
        <taxon>Candidatus Acidulodesulfobacterales</taxon>
        <taxon>Candidatus Acididesulfobacter</taxon>
    </lineage>
</organism>
<comment type="pathway">
    <text evidence="1">Lipid metabolism.</text>
</comment>
<evidence type="ECO:0000259" key="5">
    <source>
        <dbReference type="Pfam" id="PF08241"/>
    </source>
</evidence>
<dbReference type="InterPro" id="IPR013216">
    <property type="entry name" value="Methyltransf_11"/>
</dbReference>
<evidence type="ECO:0000256" key="2">
    <source>
        <dbReference type="ARBA" id="ARBA00022603"/>
    </source>
</evidence>
<feature type="domain" description="Methyltransferase type 11" evidence="5">
    <location>
        <begin position="60"/>
        <end position="155"/>
    </location>
</feature>
<sequence length="291" mass="33902">MSSFVEQFKAIYNQKDIPENLRFLALQSCYTANFLLQELNSLAYPKNCNADTMSNTYTMIDVGTGLGIIPLILNSQKIYYNYICVDIDNNSLKIAKQLFEEKHFSLVCADVYAMPFKDPIADILFARYVLQHINRIDLFLLELKKIMKTNSKIVIIDIEDDLNIFYPELPPETTKVFESYEKFQKQCGGDRSISKKLSYFLFKTGFRNVEIKPFTSTFFASKEDYPDYFKQIKNSFLLLSSELELIKDKLFKNKLISPTDFHKGLNSYLNYLNYSDSIFMSKTEFLITAMK</sequence>
<dbReference type="GO" id="GO:0008757">
    <property type="term" value="F:S-adenosylmethionine-dependent methyltransferase activity"/>
    <property type="evidence" value="ECO:0007669"/>
    <property type="project" value="InterPro"/>
</dbReference>
<proteinExistence type="predicted"/>
<dbReference type="InterPro" id="IPR029063">
    <property type="entry name" value="SAM-dependent_MTases_sf"/>
</dbReference>
<dbReference type="Pfam" id="PF08241">
    <property type="entry name" value="Methyltransf_11"/>
    <property type="match status" value="1"/>
</dbReference>
<evidence type="ECO:0000313" key="7">
    <source>
        <dbReference type="Proteomes" id="UP000319296"/>
    </source>
</evidence>
<evidence type="ECO:0000256" key="1">
    <source>
        <dbReference type="ARBA" id="ARBA00005189"/>
    </source>
</evidence>
<dbReference type="SUPFAM" id="SSF53335">
    <property type="entry name" value="S-adenosyl-L-methionine-dependent methyltransferases"/>
    <property type="match status" value="1"/>
</dbReference>
<dbReference type="GO" id="GO:0032259">
    <property type="term" value="P:methylation"/>
    <property type="evidence" value="ECO:0007669"/>
    <property type="project" value="UniProtKB-KW"/>
</dbReference>
<dbReference type="EMBL" id="SGBB01000001">
    <property type="protein sequence ID" value="RZD19528.1"/>
    <property type="molecule type" value="Genomic_DNA"/>
</dbReference>
<evidence type="ECO:0000256" key="4">
    <source>
        <dbReference type="ARBA" id="ARBA00025707"/>
    </source>
</evidence>
<dbReference type="Gene3D" id="3.40.50.150">
    <property type="entry name" value="Vaccinia Virus protein VP39"/>
    <property type="match status" value="1"/>
</dbReference>
<comment type="pathway">
    <text evidence="4">Phospholipid metabolism.</text>
</comment>
<comment type="caution">
    <text evidence="6">The sequence shown here is derived from an EMBL/GenBank/DDBJ whole genome shotgun (WGS) entry which is preliminary data.</text>
</comment>
<dbReference type="CDD" id="cd02440">
    <property type="entry name" value="AdoMet_MTases"/>
    <property type="match status" value="1"/>
</dbReference>
<keyword evidence="2 6" id="KW-0489">Methyltransferase</keyword>
<dbReference type="Proteomes" id="UP000319296">
    <property type="component" value="Unassembled WGS sequence"/>
</dbReference>
<dbReference type="PANTHER" id="PTHR44307:SF2">
    <property type="entry name" value="PHOSPHOETHANOLAMINE METHYLTRANSFERASE ISOFORM X1"/>
    <property type="match status" value="1"/>
</dbReference>
<accession>A0A519BQJ2</accession>
<keyword evidence="3 6" id="KW-0808">Transferase</keyword>
<evidence type="ECO:0000313" key="6">
    <source>
        <dbReference type="EMBL" id="RZD19528.1"/>
    </source>
</evidence>
<reference evidence="6 7" key="1">
    <citation type="journal article" date="2019" name="ISME J.">
        <title>Insights into ecological role of a new deltaproteobacterial order Candidatus Acidulodesulfobacterales by metagenomics and metatranscriptomics.</title>
        <authorList>
            <person name="Tan S."/>
            <person name="Liu J."/>
            <person name="Fang Y."/>
            <person name="Hedlund B.P."/>
            <person name="Lian Z.H."/>
            <person name="Huang L.Y."/>
            <person name="Li J.T."/>
            <person name="Huang L.N."/>
            <person name="Li W.J."/>
            <person name="Jiang H.C."/>
            <person name="Dong H.L."/>
            <person name="Shu W.S."/>
        </authorList>
    </citation>
    <scope>NUCLEOTIDE SEQUENCE [LARGE SCALE GENOMIC DNA]</scope>
    <source>
        <strain evidence="6">AP1</strain>
    </source>
</reference>
<dbReference type="AlphaFoldDB" id="A0A519BQJ2"/>
<name>A0A519BQJ2_9DELT</name>
<dbReference type="PANTHER" id="PTHR44307">
    <property type="entry name" value="PHOSPHOETHANOLAMINE METHYLTRANSFERASE"/>
    <property type="match status" value="1"/>
</dbReference>
<gene>
    <name evidence="6" type="ORF">EVG15_01190</name>
</gene>